<dbReference type="Pfam" id="PF14295">
    <property type="entry name" value="PAN_4"/>
    <property type="match status" value="2"/>
</dbReference>
<dbReference type="Gene3D" id="3.50.4.10">
    <property type="entry name" value="Hepatocyte Growth Factor"/>
    <property type="match status" value="2"/>
</dbReference>
<dbReference type="Proteomes" id="UP000887540">
    <property type="component" value="Unplaced"/>
</dbReference>
<accession>A0A914CWK2</accession>
<dbReference type="AlphaFoldDB" id="A0A914CWK2"/>
<evidence type="ECO:0000313" key="2">
    <source>
        <dbReference type="Proteomes" id="UP000887540"/>
    </source>
</evidence>
<proteinExistence type="predicted"/>
<evidence type="ECO:0000313" key="3">
    <source>
        <dbReference type="WBParaSite" id="ACRNAN_scaffold14570.g16244.t1"/>
    </source>
</evidence>
<organism evidence="2 3">
    <name type="scientific">Acrobeloides nanus</name>
    <dbReference type="NCBI Taxonomy" id="290746"/>
    <lineage>
        <taxon>Eukaryota</taxon>
        <taxon>Metazoa</taxon>
        <taxon>Ecdysozoa</taxon>
        <taxon>Nematoda</taxon>
        <taxon>Chromadorea</taxon>
        <taxon>Rhabditida</taxon>
        <taxon>Tylenchina</taxon>
        <taxon>Cephalobomorpha</taxon>
        <taxon>Cephaloboidea</taxon>
        <taxon>Cephalobidae</taxon>
        <taxon>Acrobeloides</taxon>
    </lineage>
</organism>
<feature type="domain" description="Apple" evidence="1">
    <location>
        <begin position="95"/>
        <end position="137"/>
    </location>
</feature>
<evidence type="ECO:0000259" key="1">
    <source>
        <dbReference type="Pfam" id="PF14295"/>
    </source>
</evidence>
<dbReference type="WBParaSite" id="ACRNAN_scaffold14570.g16244.t1">
    <property type="protein sequence ID" value="ACRNAN_scaffold14570.g16244.t1"/>
    <property type="gene ID" value="ACRNAN_scaffold14570.g16244"/>
</dbReference>
<protein>
    <submittedName>
        <fullName evidence="3">Apple domain-containing protein</fullName>
    </submittedName>
</protein>
<reference evidence="3" key="1">
    <citation type="submission" date="2022-11" db="UniProtKB">
        <authorList>
            <consortium name="WormBaseParasite"/>
        </authorList>
    </citation>
    <scope>IDENTIFICATION</scope>
</reference>
<sequence length="348" mass="40317">MGIAIKSVTKECKSRFFNKDIPGYDLDEKRGQFADCCIFCQETPGCKAYAWSDYRGGTCWMKSTITEMVEKQGVQVGILDLDTTQQCKSQYLNKDIKGNDIKGIKGQFDECCYFCLKTNGCKAYSWVNEDGGSCWLKSVNGPLIEWGGLRVGVIEEPAKKKSKIEDQQIVPNQKAKQYLNTDYRLHLKFESKVADHCLKYALSDEKDIYMQMLCDPYADEDPHKLLCSRYDARKSLDEIFEEGRKSGKKINPNKASELMKKATLEDKITKRFRIEDRLNPRQIGSYFSRKAFQIRSSGSQRTKRSAKSIDIMDEMLRDEGDPTLSYKYEPMYQDEFEELRERLNYYTL</sequence>
<dbReference type="InterPro" id="IPR003609">
    <property type="entry name" value="Pan_app"/>
</dbReference>
<keyword evidence="2" id="KW-1185">Reference proteome</keyword>
<name>A0A914CWK2_9BILA</name>
<feature type="domain" description="Apple" evidence="1">
    <location>
        <begin position="20"/>
        <end position="62"/>
    </location>
</feature>